<comment type="caution">
    <text evidence="5">The sequence shown here is derived from an EMBL/GenBank/DDBJ whole genome shotgun (WGS) entry which is preliminary data.</text>
</comment>
<dbReference type="AlphaFoldDB" id="A0A3E4TW38"/>
<evidence type="ECO:0000256" key="2">
    <source>
        <dbReference type="ARBA" id="ARBA00022448"/>
    </source>
</evidence>
<dbReference type="SUPFAM" id="SSF53850">
    <property type="entry name" value="Periplasmic binding protein-like II"/>
    <property type="match status" value="1"/>
</dbReference>
<protein>
    <submittedName>
        <fullName evidence="5">Sugar ABC transporter substrate-binding protein</fullName>
    </submittedName>
</protein>
<evidence type="ECO:0000313" key="6">
    <source>
        <dbReference type="Proteomes" id="UP000261257"/>
    </source>
</evidence>
<dbReference type="PANTHER" id="PTHR43649">
    <property type="entry name" value="ARABINOSE-BINDING PROTEIN-RELATED"/>
    <property type="match status" value="1"/>
</dbReference>
<dbReference type="GO" id="GO:0055085">
    <property type="term" value="P:transmembrane transport"/>
    <property type="evidence" value="ECO:0007669"/>
    <property type="project" value="InterPro"/>
</dbReference>
<evidence type="ECO:0000256" key="1">
    <source>
        <dbReference type="ARBA" id="ARBA00008520"/>
    </source>
</evidence>
<dbReference type="PROSITE" id="PS51257">
    <property type="entry name" value="PROKAR_LIPOPROTEIN"/>
    <property type="match status" value="1"/>
</dbReference>
<reference evidence="5 6" key="1">
    <citation type="submission" date="2018-08" db="EMBL/GenBank/DDBJ databases">
        <title>A genome reference for cultivated species of the human gut microbiota.</title>
        <authorList>
            <person name="Zou Y."/>
            <person name="Xue W."/>
            <person name="Luo G."/>
        </authorList>
    </citation>
    <scope>NUCLEOTIDE SEQUENCE [LARGE SCALE GENOMIC DNA]</scope>
    <source>
        <strain evidence="5 6">TF05-11AC</strain>
    </source>
</reference>
<keyword evidence="3 4" id="KW-0732">Signal</keyword>
<feature type="signal peptide" evidence="4">
    <location>
        <begin position="1"/>
        <end position="27"/>
    </location>
</feature>
<dbReference type="PROSITE" id="PS01037">
    <property type="entry name" value="SBP_BACTERIAL_1"/>
    <property type="match status" value="1"/>
</dbReference>
<proteinExistence type="inferred from homology"/>
<name>A0A3E4TW38_9FIRM</name>
<dbReference type="EMBL" id="QSSQ01000043">
    <property type="protein sequence ID" value="RGL95946.1"/>
    <property type="molecule type" value="Genomic_DNA"/>
</dbReference>
<accession>A0A3E4TW38</accession>
<dbReference type="Gene3D" id="3.40.190.10">
    <property type="entry name" value="Periplasmic binding protein-like II"/>
    <property type="match status" value="1"/>
</dbReference>
<evidence type="ECO:0000256" key="4">
    <source>
        <dbReference type="SAM" id="SignalP"/>
    </source>
</evidence>
<organism evidence="5 6">
    <name type="scientific">Hungatella hathewayi</name>
    <dbReference type="NCBI Taxonomy" id="154046"/>
    <lineage>
        <taxon>Bacteria</taxon>
        <taxon>Bacillati</taxon>
        <taxon>Bacillota</taxon>
        <taxon>Clostridia</taxon>
        <taxon>Lachnospirales</taxon>
        <taxon>Lachnospiraceae</taxon>
        <taxon>Hungatella</taxon>
    </lineage>
</organism>
<keyword evidence="2" id="KW-0813">Transport</keyword>
<gene>
    <name evidence="5" type="ORF">DXC39_27410</name>
</gene>
<dbReference type="RefSeq" id="WP_117623720.1">
    <property type="nucleotide sequence ID" value="NZ_QRQF01000040.1"/>
</dbReference>
<evidence type="ECO:0000256" key="3">
    <source>
        <dbReference type="ARBA" id="ARBA00022729"/>
    </source>
</evidence>
<dbReference type="Proteomes" id="UP000261257">
    <property type="component" value="Unassembled WGS sequence"/>
</dbReference>
<dbReference type="Pfam" id="PF01547">
    <property type="entry name" value="SBP_bac_1"/>
    <property type="match status" value="1"/>
</dbReference>
<dbReference type="InterPro" id="IPR006061">
    <property type="entry name" value="SBP_1_CS"/>
</dbReference>
<comment type="similarity">
    <text evidence="1">Belongs to the bacterial solute-binding protein 1 family.</text>
</comment>
<dbReference type="InterPro" id="IPR050490">
    <property type="entry name" value="Bact_solute-bd_prot1"/>
</dbReference>
<dbReference type="InterPro" id="IPR006059">
    <property type="entry name" value="SBP"/>
</dbReference>
<sequence>MRKFVSMLLTGALVLGALTGCAGKEKAAENEVKTLDVVWFSDAREGESFMKLANQYMEAHPDIKIELIEVPYSDLDNKLKNMLNGKEAPALARMTNLGPFQNQLLDLGEYVSDKDAFVNSFGEGLRFVYDGKVIAAPMDVGANGLIYNKTAFEKAGVSVPQSEDEIWTWDEWKDAMKTVMEKGDCKYGLVYDYTPQRFTTLLYQAGGSLLNEDLTASNFNTDASRRAVSFFKELHEEGIIPTSVWLGSENPNNLFRSGQVAMHIGGTWLISNYKDEITDFEWGVTYLPKEVTRSTVPGGKWLAAFQNTGVEKEAAEFIEWISKAENNAQYCVENSFLSQVKGNESLDYEYGKEFFNIFSQELAATGSQPGAEWGYQAFTGAVQTELKEGIVDVLADKVTVDEFVENMDSRINEALKELE</sequence>
<feature type="chain" id="PRO_5017738113" evidence="4">
    <location>
        <begin position="28"/>
        <end position="419"/>
    </location>
</feature>
<dbReference type="PANTHER" id="PTHR43649:SF12">
    <property type="entry name" value="DIACETYLCHITOBIOSE BINDING PROTEIN DASA"/>
    <property type="match status" value="1"/>
</dbReference>
<dbReference type="CDD" id="cd13585">
    <property type="entry name" value="PBP2_TMBP_like"/>
    <property type="match status" value="1"/>
</dbReference>
<evidence type="ECO:0000313" key="5">
    <source>
        <dbReference type="EMBL" id="RGL95946.1"/>
    </source>
</evidence>